<evidence type="ECO:0000256" key="6">
    <source>
        <dbReference type="ARBA" id="ARBA00022741"/>
    </source>
</evidence>
<dbReference type="NCBIfam" id="TIGR00147">
    <property type="entry name" value="YegS/Rv2252/BmrU family lipid kinase"/>
    <property type="match status" value="1"/>
</dbReference>
<dbReference type="GO" id="GO:0005524">
    <property type="term" value="F:ATP binding"/>
    <property type="evidence" value="ECO:0007669"/>
    <property type="project" value="UniProtKB-KW"/>
</dbReference>
<evidence type="ECO:0000256" key="3">
    <source>
        <dbReference type="ARBA" id="ARBA00022516"/>
    </source>
</evidence>
<dbReference type="GO" id="GO:0046872">
    <property type="term" value="F:metal ion binding"/>
    <property type="evidence" value="ECO:0007669"/>
    <property type="project" value="UniProtKB-KW"/>
</dbReference>
<keyword evidence="3" id="KW-0444">Lipid biosynthesis</keyword>
<keyword evidence="10" id="KW-0443">Lipid metabolism</keyword>
<keyword evidence="12" id="KW-1208">Phospholipid metabolism</keyword>
<keyword evidence="9" id="KW-0460">Magnesium</keyword>
<keyword evidence="6" id="KW-0547">Nucleotide-binding</keyword>
<dbReference type="Gene3D" id="2.60.200.40">
    <property type="match status" value="1"/>
</dbReference>
<dbReference type="Pfam" id="PF00781">
    <property type="entry name" value="DAGK_cat"/>
    <property type="match status" value="1"/>
</dbReference>
<dbReference type="InterPro" id="IPR005218">
    <property type="entry name" value="Diacylglycerol/lipid_kinase"/>
</dbReference>
<dbReference type="PROSITE" id="PS50146">
    <property type="entry name" value="DAGK"/>
    <property type="match status" value="1"/>
</dbReference>
<dbReference type="GO" id="GO:0004143">
    <property type="term" value="F:ATP-dependent diacylglycerol kinase activity"/>
    <property type="evidence" value="ECO:0007669"/>
    <property type="project" value="UniProtKB-EC"/>
</dbReference>
<dbReference type="EMBL" id="QLTW01000046">
    <property type="protein sequence ID" value="MBT9145081.1"/>
    <property type="molecule type" value="Genomic_DNA"/>
</dbReference>
<evidence type="ECO:0000256" key="7">
    <source>
        <dbReference type="ARBA" id="ARBA00022777"/>
    </source>
</evidence>
<keyword evidence="8" id="KW-0067">ATP-binding</keyword>
<dbReference type="InterPro" id="IPR017438">
    <property type="entry name" value="ATP-NAD_kinase_N"/>
</dbReference>
<dbReference type="InterPro" id="IPR045540">
    <property type="entry name" value="YegS/DAGK_C"/>
</dbReference>
<comment type="similarity">
    <text evidence="2">Belongs to the diacylglycerol/lipid kinase family.</text>
</comment>
<keyword evidence="11" id="KW-0594">Phospholipid biosynthesis</keyword>
<accession>A0A9E2BGC3</accession>
<dbReference type="InterPro" id="IPR016064">
    <property type="entry name" value="NAD/diacylglycerol_kinase_sf"/>
</dbReference>
<keyword evidence="13" id="KW-0812">Transmembrane</keyword>
<dbReference type="InterPro" id="IPR050187">
    <property type="entry name" value="Lipid_Phosphate_FormReg"/>
</dbReference>
<gene>
    <name evidence="15" type="primary">dagK</name>
    <name evidence="15" type="ORF">DDT42_00950</name>
</gene>
<dbReference type="GO" id="GO:0008654">
    <property type="term" value="P:phospholipid biosynthetic process"/>
    <property type="evidence" value="ECO:0007669"/>
    <property type="project" value="UniProtKB-KW"/>
</dbReference>
<feature type="transmembrane region" description="Helical" evidence="13">
    <location>
        <begin position="151"/>
        <end position="170"/>
    </location>
</feature>
<proteinExistence type="inferred from homology"/>
<dbReference type="SUPFAM" id="SSF111331">
    <property type="entry name" value="NAD kinase/diacylglycerol kinase-like"/>
    <property type="match status" value="1"/>
</dbReference>
<evidence type="ECO:0000256" key="1">
    <source>
        <dbReference type="ARBA" id="ARBA00001946"/>
    </source>
</evidence>
<feature type="domain" description="DAGKc" evidence="14">
    <location>
        <begin position="1"/>
        <end position="128"/>
    </location>
</feature>
<dbReference type="Pfam" id="PF19279">
    <property type="entry name" value="YegS_C"/>
    <property type="match status" value="1"/>
</dbReference>
<protein>
    <submittedName>
        <fullName evidence="15">Diacylglycerol kinase</fullName>
        <ecNumber evidence="15">2.7.1.107</ecNumber>
    </submittedName>
</protein>
<dbReference type="Proteomes" id="UP000811545">
    <property type="component" value="Unassembled WGS sequence"/>
</dbReference>
<evidence type="ECO:0000256" key="13">
    <source>
        <dbReference type="SAM" id="Phobius"/>
    </source>
</evidence>
<dbReference type="AlphaFoldDB" id="A0A9E2BGC3"/>
<dbReference type="EC" id="2.7.1.107" evidence="15"/>
<evidence type="ECO:0000256" key="10">
    <source>
        <dbReference type="ARBA" id="ARBA00023098"/>
    </source>
</evidence>
<keyword evidence="13" id="KW-1133">Transmembrane helix</keyword>
<evidence type="ECO:0000256" key="5">
    <source>
        <dbReference type="ARBA" id="ARBA00022723"/>
    </source>
</evidence>
<dbReference type="InterPro" id="IPR001206">
    <property type="entry name" value="Diacylglycerol_kinase_cat_dom"/>
</dbReference>
<reference evidence="15 16" key="1">
    <citation type="journal article" date="2021" name="bioRxiv">
        <title>Unique metabolic strategies in Hadean analogues reveal hints for primordial physiology.</title>
        <authorList>
            <person name="Nobu M.K."/>
            <person name="Nakai R."/>
            <person name="Tamazawa S."/>
            <person name="Mori H."/>
            <person name="Toyoda A."/>
            <person name="Ijiri A."/>
            <person name="Suzuki S."/>
            <person name="Kurokawa K."/>
            <person name="Kamagata Y."/>
            <person name="Tamaki H."/>
        </authorList>
    </citation>
    <scope>NUCLEOTIDE SEQUENCE [LARGE SCALE GENOMIC DNA]</scope>
    <source>
        <strain evidence="15">BS525</strain>
    </source>
</reference>
<evidence type="ECO:0000256" key="12">
    <source>
        <dbReference type="ARBA" id="ARBA00023264"/>
    </source>
</evidence>
<evidence type="ECO:0000256" key="11">
    <source>
        <dbReference type="ARBA" id="ARBA00023209"/>
    </source>
</evidence>
<evidence type="ECO:0000256" key="2">
    <source>
        <dbReference type="ARBA" id="ARBA00005983"/>
    </source>
</evidence>
<keyword evidence="5" id="KW-0479">Metal-binding</keyword>
<dbReference type="Gene3D" id="3.40.50.10330">
    <property type="entry name" value="Probable inorganic polyphosphate/atp-NAD kinase, domain 1"/>
    <property type="match status" value="1"/>
</dbReference>
<keyword evidence="4 15" id="KW-0808">Transferase</keyword>
<comment type="cofactor">
    <cofactor evidence="1">
        <name>Mg(2+)</name>
        <dbReference type="ChEBI" id="CHEBI:18420"/>
    </cofactor>
</comment>
<evidence type="ECO:0000313" key="15">
    <source>
        <dbReference type="EMBL" id="MBT9145081.1"/>
    </source>
</evidence>
<evidence type="ECO:0000256" key="8">
    <source>
        <dbReference type="ARBA" id="ARBA00022840"/>
    </source>
</evidence>
<dbReference type="PANTHER" id="PTHR12358">
    <property type="entry name" value="SPHINGOSINE KINASE"/>
    <property type="match status" value="1"/>
</dbReference>
<dbReference type="PANTHER" id="PTHR12358:SF106">
    <property type="entry name" value="LIPID KINASE YEGS"/>
    <property type="match status" value="1"/>
</dbReference>
<evidence type="ECO:0000259" key="14">
    <source>
        <dbReference type="PROSITE" id="PS50146"/>
    </source>
</evidence>
<dbReference type="GO" id="GO:0005886">
    <property type="term" value="C:plasma membrane"/>
    <property type="evidence" value="ECO:0007669"/>
    <property type="project" value="TreeGrafter"/>
</dbReference>
<evidence type="ECO:0000256" key="9">
    <source>
        <dbReference type="ARBA" id="ARBA00022842"/>
    </source>
</evidence>
<evidence type="ECO:0000313" key="16">
    <source>
        <dbReference type="Proteomes" id="UP000811545"/>
    </source>
</evidence>
<sequence length="293" mass="31559">MNISLIVNPIAASGKAKKLVSPAALQLEKSGCQIDLQYSRFAGHSIELSREALKKNSDLVVAVGGDGTVSEVANPLVGTTTLLGILPFGRGNDIATSLNIPKDPEKAVNCLLHDEVTTIDVGKVKNRYYLGVGGVGIDGEVVNMSNKYRKYLPHPFLAFFVGAIIQIVIFNPKNISFEIDGVKNKVRAYMIAIGNGPSYGGGMRILPYASMVDGELDLCLVRDIPKIEFLKTLPKVFSGTHINHPGVSLFKGKKITVESESNLFVHADGEILGRLPATFEVASEKLNVRKGRA</sequence>
<organism evidence="15 16">
    <name type="scientific">Psychracetigena formicireducens</name>
    <dbReference type="NCBI Taxonomy" id="2986056"/>
    <lineage>
        <taxon>Bacteria</taxon>
        <taxon>Bacillati</taxon>
        <taxon>Candidatus Lithacetigenota</taxon>
        <taxon>Candidatus Psychracetigena</taxon>
    </lineage>
</organism>
<keyword evidence="7 15" id="KW-0418">Kinase</keyword>
<dbReference type="SMART" id="SM00046">
    <property type="entry name" value="DAGKc"/>
    <property type="match status" value="1"/>
</dbReference>
<keyword evidence="13" id="KW-0472">Membrane</keyword>
<evidence type="ECO:0000256" key="4">
    <source>
        <dbReference type="ARBA" id="ARBA00022679"/>
    </source>
</evidence>
<comment type="caution">
    <text evidence="15">The sequence shown here is derived from an EMBL/GenBank/DDBJ whole genome shotgun (WGS) entry which is preliminary data.</text>
</comment>
<name>A0A9E2BGC3_PSYF1</name>